<dbReference type="RefSeq" id="WP_090498954.1">
    <property type="nucleotide sequence ID" value="NZ_FNCH01000005.1"/>
</dbReference>
<keyword evidence="2" id="KW-0418">Kinase</keyword>
<dbReference type="Gene3D" id="3.30.420.40">
    <property type="match status" value="2"/>
</dbReference>
<organism evidence="2 3">
    <name type="scientific">Pedobacter terrae</name>
    <dbReference type="NCBI Taxonomy" id="405671"/>
    <lineage>
        <taxon>Bacteria</taxon>
        <taxon>Pseudomonadati</taxon>
        <taxon>Bacteroidota</taxon>
        <taxon>Sphingobacteriia</taxon>
        <taxon>Sphingobacteriales</taxon>
        <taxon>Sphingobacteriaceae</taxon>
        <taxon>Pedobacter</taxon>
    </lineage>
</organism>
<comment type="similarity">
    <text evidence="1">Belongs to the ROK (NagC/XylR) family.</text>
</comment>
<dbReference type="SUPFAM" id="SSF53067">
    <property type="entry name" value="Actin-like ATPase domain"/>
    <property type="match status" value="1"/>
</dbReference>
<dbReference type="PANTHER" id="PTHR18964">
    <property type="entry name" value="ROK (REPRESSOR, ORF, KINASE) FAMILY"/>
    <property type="match status" value="1"/>
</dbReference>
<name>A0A1G7TGJ6_9SPHI</name>
<dbReference type="AlphaFoldDB" id="A0A1G7TGJ6"/>
<dbReference type="OrthoDB" id="49666at2"/>
<evidence type="ECO:0000256" key="1">
    <source>
        <dbReference type="ARBA" id="ARBA00006479"/>
    </source>
</evidence>
<proteinExistence type="inferred from homology"/>
<keyword evidence="3" id="KW-1185">Reference proteome</keyword>
<dbReference type="Pfam" id="PF00480">
    <property type="entry name" value="ROK"/>
    <property type="match status" value="2"/>
</dbReference>
<gene>
    <name evidence="2" type="ORF">SAMN05421827_105226</name>
</gene>
<dbReference type="InterPro" id="IPR000600">
    <property type="entry name" value="ROK"/>
</dbReference>
<reference evidence="3" key="1">
    <citation type="submission" date="2016-10" db="EMBL/GenBank/DDBJ databases">
        <authorList>
            <person name="Varghese N."/>
            <person name="Submissions S."/>
        </authorList>
    </citation>
    <scope>NUCLEOTIDE SEQUENCE [LARGE SCALE GENOMIC DNA]</scope>
    <source>
        <strain evidence="3">DSM 17933</strain>
    </source>
</reference>
<evidence type="ECO:0000313" key="3">
    <source>
        <dbReference type="Proteomes" id="UP000199643"/>
    </source>
</evidence>
<dbReference type="GO" id="GO:0016301">
    <property type="term" value="F:kinase activity"/>
    <property type="evidence" value="ECO:0007669"/>
    <property type="project" value="UniProtKB-KW"/>
</dbReference>
<evidence type="ECO:0000313" key="2">
    <source>
        <dbReference type="EMBL" id="SDG34448.1"/>
    </source>
</evidence>
<dbReference type="EMBL" id="FNCH01000005">
    <property type="protein sequence ID" value="SDG34448.1"/>
    <property type="molecule type" value="Genomic_DNA"/>
</dbReference>
<accession>A0A1G7TGJ6</accession>
<dbReference type="InterPro" id="IPR043129">
    <property type="entry name" value="ATPase_NBD"/>
</dbReference>
<dbReference type="CDD" id="cd23763">
    <property type="entry name" value="ASKHA_ATPase_ROK"/>
    <property type="match status" value="1"/>
</dbReference>
<sequence>MEKPVALGVDIGGSHITAALVDLETRTLLKNSIKRSPVNSQENKEVILSAWCDIINNAFQDIKNGNRNVGIAMPGPFNYKEGISLIKDQEKFKSLYQVNVKEELAKRLDIAIDNIHFINDAAGFLQGEVFAGAAKGNVNVLGLTLGTGLGSSLCLNDKAYDADLWNSPFLDGIAEDYLSTRWFVKRFKQLSGEEVEGVKELVAIVESNHFATMVFMEFGYNLAQFLIPVIKKYKINTVIVGGNIAQSFNAFAPELTATLKGNGIDAEIKISELKEHAALIGAASCCDLSLT</sequence>
<dbReference type="PANTHER" id="PTHR18964:SF149">
    <property type="entry name" value="BIFUNCTIONAL UDP-N-ACETYLGLUCOSAMINE 2-EPIMERASE_N-ACETYLMANNOSAMINE KINASE"/>
    <property type="match status" value="1"/>
</dbReference>
<dbReference type="Proteomes" id="UP000199643">
    <property type="component" value="Unassembled WGS sequence"/>
</dbReference>
<keyword evidence="2" id="KW-0808">Transferase</keyword>
<protein>
    <submittedName>
        <fullName evidence="2">Glucokinase</fullName>
    </submittedName>
</protein>
<dbReference type="STRING" id="405671.SAMN05421827_105226"/>